<dbReference type="Proteomes" id="UP001341840">
    <property type="component" value="Unassembled WGS sequence"/>
</dbReference>
<evidence type="ECO:0000313" key="2">
    <source>
        <dbReference type="EMBL" id="MED6118446.1"/>
    </source>
</evidence>
<organism evidence="2 3">
    <name type="scientific">Stylosanthes scabra</name>
    <dbReference type="NCBI Taxonomy" id="79078"/>
    <lineage>
        <taxon>Eukaryota</taxon>
        <taxon>Viridiplantae</taxon>
        <taxon>Streptophyta</taxon>
        <taxon>Embryophyta</taxon>
        <taxon>Tracheophyta</taxon>
        <taxon>Spermatophyta</taxon>
        <taxon>Magnoliopsida</taxon>
        <taxon>eudicotyledons</taxon>
        <taxon>Gunneridae</taxon>
        <taxon>Pentapetalae</taxon>
        <taxon>rosids</taxon>
        <taxon>fabids</taxon>
        <taxon>Fabales</taxon>
        <taxon>Fabaceae</taxon>
        <taxon>Papilionoideae</taxon>
        <taxon>50 kb inversion clade</taxon>
        <taxon>dalbergioids sensu lato</taxon>
        <taxon>Dalbergieae</taxon>
        <taxon>Pterocarpus clade</taxon>
        <taxon>Stylosanthes</taxon>
    </lineage>
</organism>
<gene>
    <name evidence="2" type="ORF">PIB30_002699</name>
</gene>
<comment type="caution">
    <text evidence="2">The sequence shown here is derived from an EMBL/GenBank/DDBJ whole genome shotgun (WGS) entry which is preliminary data.</text>
</comment>
<reference evidence="2 3" key="1">
    <citation type="journal article" date="2023" name="Plants (Basel)">
        <title>Bridging the Gap: Combining Genomics and Transcriptomics Approaches to Understand Stylosanthes scabra, an Orphan Legume from the Brazilian Caatinga.</title>
        <authorList>
            <person name="Ferreira-Neto J.R.C."/>
            <person name="da Silva M.D."/>
            <person name="Binneck E."/>
            <person name="de Melo N.F."/>
            <person name="da Silva R.H."/>
            <person name="de Melo A.L.T.M."/>
            <person name="Pandolfi V."/>
            <person name="Bustamante F.O."/>
            <person name="Brasileiro-Vidal A.C."/>
            <person name="Benko-Iseppon A.M."/>
        </authorList>
    </citation>
    <scope>NUCLEOTIDE SEQUENCE [LARGE SCALE GENOMIC DNA]</scope>
    <source>
        <tissue evidence="2">Leaves</tissue>
    </source>
</reference>
<keyword evidence="3" id="KW-1185">Reference proteome</keyword>
<feature type="region of interest" description="Disordered" evidence="1">
    <location>
        <begin position="1"/>
        <end position="32"/>
    </location>
</feature>
<accession>A0ABU6R4L9</accession>
<evidence type="ECO:0000313" key="3">
    <source>
        <dbReference type="Proteomes" id="UP001341840"/>
    </source>
</evidence>
<dbReference type="EMBL" id="JASCZI010030213">
    <property type="protein sequence ID" value="MED6118446.1"/>
    <property type="molecule type" value="Genomic_DNA"/>
</dbReference>
<feature type="compositionally biased region" description="Basic residues" evidence="1">
    <location>
        <begin position="10"/>
        <end position="21"/>
    </location>
</feature>
<proteinExistence type="predicted"/>
<sequence length="235" mass="25687">MAEGRDKCKLRSPNTRRRRRRSNAETTAATRRNGGSRVVIGIWVSRQSSVSVIKRGAATMGGMGLWKEGDVMGQGRYSSGIKLIKASVLKIGPDRPVRPKKSKTDPSFGPLHGHQTLGSLHGPFILESVADKELHTQGPNVAQYNGSTVVSLSPHVSSFGGASNVLRMYGANVVLRQRIRHLSKLKGIVNNFNFKLMDDVEDEAMEYGDGGLGGSKSVTNQQMKARLEEFKTRRA</sequence>
<evidence type="ECO:0000256" key="1">
    <source>
        <dbReference type="SAM" id="MobiDB-lite"/>
    </source>
</evidence>
<name>A0ABU6R4L9_9FABA</name>
<protein>
    <submittedName>
        <fullName evidence="2">Uncharacterized protein</fullName>
    </submittedName>
</protein>